<evidence type="ECO:0000256" key="1">
    <source>
        <dbReference type="SAM" id="MobiDB-lite"/>
    </source>
</evidence>
<evidence type="ECO:0000313" key="2">
    <source>
        <dbReference type="EMBL" id="KAL2513413.1"/>
    </source>
</evidence>
<evidence type="ECO:0000313" key="3">
    <source>
        <dbReference type="Proteomes" id="UP001604336"/>
    </source>
</evidence>
<sequence>MEPSICTHPNVPNQPTKPSDFHSHAVGHLPPTLPNPNTGPTPLQTGPTPQKYLQFAETLGGIPSLAAASSTGDPTTGPPPFDAPPIDGQFGGSIVSQQLAPEVLQSGESRRAMPAPSVPLAAIESSPISDVPTSDAFLSSHMVAPQVVQNRNPATDSHGLLPCALPPSRVSPSGQSGRAQFCLAQFWPNYSSQYGA</sequence>
<reference evidence="3" key="1">
    <citation type="submission" date="2024-07" db="EMBL/GenBank/DDBJ databases">
        <title>Two chromosome-level genome assemblies of Korean endemic species Abeliophyllum distichum and Forsythia ovata (Oleaceae).</title>
        <authorList>
            <person name="Jang H."/>
        </authorList>
    </citation>
    <scope>NUCLEOTIDE SEQUENCE [LARGE SCALE GENOMIC DNA]</scope>
</reference>
<feature type="region of interest" description="Disordered" evidence="1">
    <location>
        <begin position="1"/>
        <end position="50"/>
    </location>
</feature>
<keyword evidence="3" id="KW-1185">Reference proteome</keyword>
<feature type="compositionally biased region" description="Low complexity" evidence="1">
    <location>
        <begin position="40"/>
        <end position="50"/>
    </location>
</feature>
<name>A0ABD1TLC6_9LAMI</name>
<dbReference type="Proteomes" id="UP001604336">
    <property type="component" value="Unassembled WGS sequence"/>
</dbReference>
<comment type="caution">
    <text evidence="2">The sequence shown here is derived from an EMBL/GenBank/DDBJ whole genome shotgun (WGS) entry which is preliminary data.</text>
</comment>
<dbReference type="AlphaFoldDB" id="A0ABD1TLC6"/>
<feature type="region of interest" description="Disordered" evidence="1">
    <location>
        <begin position="64"/>
        <end position="92"/>
    </location>
</feature>
<protein>
    <submittedName>
        <fullName evidence="2">Uncharacterized protein</fullName>
    </submittedName>
</protein>
<accession>A0ABD1TLC6</accession>
<dbReference type="EMBL" id="JBFOLK010000005">
    <property type="protein sequence ID" value="KAL2513413.1"/>
    <property type="molecule type" value="Genomic_DNA"/>
</dbReference>
<organism evidence="2 3">
    <name type="scientific">Abeliophyllum distichum</name>
    <dbReference type="NCBI Taxonomy" id="126358"/>
    <lineage>
        <taxon>Eukaryota</taxon>
        <taxon>Viridiplantae</taxon>
        <taxon>Streptophyta</taxon>
        <taxon>Embryophyta</taxon>
        <taxon>Tracheophyta</taxon>
        <taxon>Spermatophyta</taxon>
        <taxon>Magnoliopsida</taxon>
        <taxon>eudicotyledons</taxon>
        <taxon>Gunneridae</taxon>
        <taxon>Pentapetalae</taxon>
        <taxon>asterids</taxon>
        <taxon>lamiids</taxon>
        <taxon>Lamiales</taxon>
        <taxon>Oleaceae</taxon>
        <taxon>Forsythieae</taxon>
        <taxon>Abeliophyllum</taxon>
    </lineage>
</organism>
<proteinExistence type="predicted"/>
<gene>
    <name evidence="2" type="ORF">Adt_19013</name>
</gene>